<reference evidence="6" key="1">
    <citation type="journal article" date="2014" name="Int. J. Syst. Evol. Microbiol.">
        <title>Complete genome sequence of Corynebacterium casei LMG S-19264T (=DSM 44701T), isolated from a smear-ripened cheese.</title>
        <authorList>
            <consortium name="US DOE Joint Genome Institute (JGI-PGF)"/>
            <person name="Walter F."/>
            <person name="Albersmeier A."/>
            <person name="Kalinowski J."/>
            <person name="Ruckert C."/>
        </authorList>
    </citation>
    <scope>NUCLEOTIDE SEQUENCE</scope>
    <source>
        <strain evidence="6">CGMCC 1.15880</strain>
    </source>
</reference>
<dbReference type="Pfam" id="PF01734">
    <property type="entry name" value="Patatin"/>
    <property type="match status" value="1"/>
</dbReference>
<dbReference type="Pfam" id="PF12536">
    <property type="entry name" value="DUF3734"/>
    <property type="match status" value="1"/>
</dbReference>
<feature type="active site" description="Nucleophile" evidence="4">
    <location>
        <position position="45"/>
    </location>
</feature>
<keyword evidence="1 4" id="KW-0378">Hydrolase</keyword>
<evidence type="ECO:0000259" key="5">
    <source>
        <dbReference type="PROSITE" id="PS51635"/>
    </source>
</evidence>
<evidence type="ECO:0000256" key="1">
    <source>
        <dbReference type="ARBA" id="ARBA00022801"/>
    </source>
</evidence>
<keyword evidence="7" id="KW-1185">Reference proteome</keyword>
<dbReference type="RefSeq" id="WP_188677029.1">
    <property type="nucleotide sequence ID" value="NZ_BMKA01000004.1"/>
</dbReference>
<comment type="caution">
    <text evidence="6">The sequence shown here is derived from an EMBL/GenBank/DDBJ whole genome shotgun (WGS) entry which is preliminary data.</text>
</comment>
<feature type="domain" description="PNPLA" evidence="5">
    <location>
        <begin position="12"/>
        <end position="217"/>
    </location>
</feature>
<dbReference type="PANTHER" id="PTHR14226:SF57">
    <property type="entry name" value="BLR7027 PROTEIN"/>
    <property type="match status" value="1"/>
</dbReference>
<dbReference type="InterPro" id="IPR002641">
    <property type="entry name" value="PNPLA_dom"/>
</dbReference>
<protein>
    <submittedName>
        <fullName evidence="6">Membrane protein</fullName>
    </submittedName>
</protein>
<dbReference type="PROSITE" id="PS51635">
    <property type="entry name" value="PNPLA"/>
    <property type="match status" value="1"/>
</dbReference>
<dbReference type="SUPFAM" id="SSF52151">
    <property type="entry name" value="FabD/lysophospholipase-like"/>
    <property type="match status" value="1"/>
</dbReference>
<keyword evidence="2 4" id="KW-0442">Lipid degradation</keyword>
<accession>A0A916R198</accession>
<gene>
    <name evidence="6" type="ORF">GCM10011498_29730</name>
</gene>
<dbReference type="AlphaFoldDB" id="A0A916R198"/>
<feature type="short sequence motif" description="GXGXXG" evidence="4">
    <location>
        <begin position="16"/>
        <end position="21"/>
    </location>
</feature>
<dbReference type="PANTHER" id="PTHR14226">
    <property type="entry name" value="NEUROPATHY TARGET ESTERASE/SWISS CHEESE D.MELANOGASTER"/>
    <property type="match status" value="1"/>
</dbReference>
<dbReference type="GO" id="GO:0016787">
    <property type="term" value="F:hydrolase activity"/>
    <property type="evidence" value="ECO:0007669"/>
    <property type="project" value="UniProtKB-UniRule"/>
</dbReference>
<feature type="short sequence motif" description="GXSXG" evidence="4">
    <location>
        <begin position="43"/>
        <end position="47"/>
    </location>
</feature>
<evidence type="ECO:0000256" key="3">
    <source>
        <dbReference type="ARBA" id="ARBA00023098"/>
    </source>
</evidence>
<sequence length="382" mass="42722">MTRETDTEKTVLVLQGGGALGSYQAGAVEELDARGHHPDWVAGISIGAINAAIIAGNPPETCVDQLRAFWTRITANTACLTPLKFNTALTVFNNISAAATMTSGAPGFFQPRIPPAPMRLPGQHGADSYYDTSELRETLLELVDFDRLNNGPTRLSIGAVNVATGNMTWFDSARETIRPEHVMASGALPPGFPAVEIEGEFYWDGGLVSNTPLKYVLDHPGDSDELCIFQIDLFNARGPVPQSVWDIESRVKDIRYSSRTRFNTEMMKRLHQQREAADRLFRKLPKELQNDPDARALLCEEDEPDIAIVHLIYRQARYEGGSKDYEFSRNSMLDRWAAGREDVMETLTHPDWENRHKSEGRIGIYDLAGDRWNRNRTAEEAK</sequence>
<reference evidence="6" key="2">
    <citation type="submission" date="2020-09" db="EMBL/GenBank/DDBJ databases">
        <authorList>
            <person name="Sun Q."/>
            <person name="Zhou Y."/>
        </authorList>
    </citation>
    <scope>NUCLEOTIDE SEQUENCE</scope>
    <source>
        <strain evidence="6">CGMCC 1.15880</strain>
    </source>
</reference>
<evidence type="ECO:0000256" key="4">
    <source>
        <dbReference type="PROSITE-ProRule" id="PRU01161"/>
    </source>
</evidence>
<evidence type="ECO:0000313" key="6">
    <source>
        <dbReference type="EMBL" id="GGA26800.1"/>
    </source>
</evidence>
<dbReference type="InterPro" id="IPR016035">
    <property type="entry name" value="Acyl_Trfase/lysoPLipase"/>
</dbReference>
<dbReference type="Gene3D" id="3.40.1090.10">
    <property type="entry name" value="Cytosolic phospholipase A2 catalytic domain"/>
    <property type="match status" value="2"/>
</dbReference>
<evidence type="ECO:0000256" key="2">
    <source>
        <dbReference type="ARBA" id="ARBA00022963"/>
    </source>
</evidence>
<feature type="short sequence motif" description="DGA/G" evidence="4">
    <location>
        <begin position="204"/>
        <end position="206"/>
    </location>
</feature>
<dbReference type="InterPro" id="IPR050301">
    <property type="entry name" value="NTE"/>
</dbReference>
<dbReference type="Proteomes" id="UP000628017">
    <property type="component" value="Unassembled WGS sequence"/>
</dbReference>
<organism evidence="6 7">
    <name type="scientific">Neptunicoccus cionae</name>
    <dbReference type="NCBI Taxonomy" id="2035344"/>
    <lineage>
        <taxon>Bacteria</taxon>
        <taxon>Pseudomonadati</taxon>
        <taxon>Pseudomonadota</taxon>
        <taxon>Alphaproteobacteria</taxon>
        <taxon>Rhodobacterales</taxon>
        <taxon>Paracoccaceae</taxon>
        <taxon>Neptunicoccus</taxon>
    </lineage>
</organism>
<evidence type="ECO:0000313" key="7">
    <source>
        <dbReference type="Proteomes" id="UP000628017"/>
    </source>
</evidence>
<feature type="active site" description="Proton acceptor" evidence="4">
    <location>
        <position position="204"/>
    </location>
</feature>
<dbReference type="GO" id="GO:0016042">
    <property type="term" value="P:lipid catabolic process"/>
    <property type="evidence" value="ECO:0007669"/>
    <property type="project" value="UniProtKB-UniRule"/>
</dbReference>
<dbReference type="InterPro" id="IPR021095">
    <property type="entry name" value="DUF3734"/>
</dbReference>
<name>A0A916R198_9RHOB</name>
<keyword evidence="3 4" id="KW-0443">Lipid metabolism</keyword>
<dbReference type="EMBL" id="BMKA01000004">
    <property type="protein sequence ID" value="GGA26800.1"/>
    <property type="molecule type" value="Genomic_DNA"/>
</dbReference>
<proteinExistence type="predicted"/>